<gene>
    <name evidence="2" type="ORF">SDC9_86131</name>
</gene>
<reference evidence="2" key="1">
    <citation type="submission" date="2019-08" db="EMBL/GenBank/DDBJ databases">
        <authorList>
            <person name="Kucharzyk K."/>
            <person name="Murdoch R.W."/>
            <person name="Higgins S."/>
            <person name="Loffler F."/>
        </authorList>
    </citation>
    <scope>NUCLEOTIDE SEQUENCE</scope>
</reference>
<feature type="coiled-coil region" evidence="1">
    <location>
        <begin position="9"/>
        <end position="43"/>
    </location>
</feature>
<organism evidence="2">
    <name type="scientific">bioreactor metagenome</name>
    <dbReference type="NCBI Taxonomy" id="1076179"/>
    <lineage>
        <taxon>unclassified sequences</taxon>
        <taxon>metagenomes</taxon>
        <taxon>ecological metagenomes</taxon>
    </lineage>
</organism>
<sequence>MITIFPYVLGILNDKLLSLKEELKELQTQAKLLKKEIEQRRNIANTWLSEVKSYYAIAFELGLTDSKLDDIENSWSSEKYVNQLRNVLNKINRNVIPIIKEGASSQISMRLAELDEKEYQTAIYIQEKKEKLRLVENVKISNINYGNDIQTQNGRLDALSWLKNCFDNNSCPFCSSNNTLAKTYIDNYSVLSLELNNLSRKVTDSHRVFTKEISNLKSDLNKLEALLNQIRIEKQTLSQENQDYQKQHQMLNSIFRFGGKLEESLKNYDKIANNGSLVSDLNEVNNRICNIEEEFNSDTLEQKKKIILQNISDKIKYYARIFGAEYCNDNILFDIENLTLQFSSSSRKDFLWEIGSGHNFMSYHISTILAIHEYLLSTKEYNKVPSFIVFDQPSQVYFPELKNKKKVNNEEAVLKVKRIFQVLADFKKRTNSQVQIIIIEHAGEATWKDYADCIKLIRNWRGKKKDNALIPEEWIDAGA</sequence>
<dbReference type="AlphaFoldDB" id="A0A644ZFK3"/>
<comment type="caution">
    <text evidence="2">The sequence shown here is derived from an EMBL/GenBank/DDBJ whole genome shotgun (WGS) entry which is preliminary data.</text>
</comment>
<dbReference type="InterPro" id="IPR022205">
    <property type="entry name" value="DUF3732"/>
</dbReference>
<protein>
    <recommendedName>
        <fullName evidence="3">DUF3732 domain-containing protein</fullName>
    </recommendedName>
</protein>
<name>A0A644ZFK3_9ZZZZ</name>
<dbReference type="EMBL" id="VSSQ01008662">
    <property type="protein sequence ID" value="MPM39497.1"/>
    <property type="molecule type" value="Genomic_DNA"/>
</dbReference>
<keyword evidence="1" id="KW-0175">Coiled coil</keyword>
<evidence type="ECO:0000313" key="2">
    <source>
        <dbReference type="EMBL" id="MPM39497.1"/>
    </source>
</evidence>
<evidence type="ECO:0008006" key="3">
    <source>
        <dbReference type="Google" id="ProtNLM"/>
    </source>
</evidence>
<proteinExistence type="predicted"/>
<evidence type="ECO:0000256" key="1">
    <source>
        <dbReference type="SAM" id="Coils"/>
    </source>
</evidence>
<dbReference type="Pfam" id="PF12532">
    <property type="entry name" value="DUF3732"/>
    <property type="match status" value="1"/>
</dbReference>
<accession>A0A644ZFK3</accession>
<feature type="coiled-coil region" evidence="1">
    <location>
        <begin position="206"/>
        <end position="254"/>
    </location>
</feature>